<evidence type="ECO:0000256" key="1">
    <source>
        <dbReference type="SAM" id="MobiDB-lite"/>
    </source>
</evidence>
<gene>
    <name evidence="2" type="ORF">GCM10009549_17690</name>
</gene>
<protein>
    <submittedName>
        <fullName evidence="2">Uncharacterized protein</fullName>
    </submittedName>
</protein>
<dbReference type="Proteomes" id="UP001501005">
    <property type="component" value="Unassembled WGS sequence"/>
</dbReference>
<evidence type="ECO:0000313" key="3">
    <source>
        <dbReference type="Proteomes" id="UP001501005"/>
    </source>
</evidence>
<feature type="compositionally biased region" description="Basic and acidic residues" evidence="1">
    <location>
        <begin position="10"/>
        <end position="19"/>
    </location>
</feature>
<reference evidence="2 3" key="1">
    <citation type="journal article" date="2019" name="Int. J. Syst. Evol. Microbiol.">
        <title>The Global Catalogue of Microorganisms (GCM) 10K type strain sequencing project: providing services to taxonomists for standard genome sequencing and annotation.</title>
        <authorList>
            <consortium name="The Broad Institute Genomics Platform"/>
            <consortium name="The Broad Institute Genome Sequencing Center for Infectious Disease"/>
            <person name="Wu L."/>
            <person name="Ma J."/>
        </authorList>
    </citation>
    <scope>NUCLEOTIDE SEQUENCE [LARGE SCALE GENOMIC DNA]</scope>
    <source>
        <strain evidence="2 3">JCM 10673</strain>
    </source>
</reference>
<sequence length="68" mass="7415">MRSTAATWAREGRPEKKEEGEEEKGEEKEEKEEEEGEGEGEVGMGPRPFGGRRALPWSPAGSDPCVPG</sequence>
<organism evidence="2 3">
    <name type="scientific">Streptomyces thermoalcalitolerans</name>
    <dbReference type="NCBI Taxonomy" id="65605"/>
    <lineage>
        <taxon>Bacteria</taxon>
        <taxon>Bacillati</taxon>
        <taxon>Actinomycetota</taxon>
        <taxon>Actinomycetes</taxon>
        <taxon>Kitasatosporales</taxon>
        <taxon>Streptomycetaceae</taxon>
        <taxon>Streptomyces</taxon>
    </lineage>
</organism>
<name>A0ABN1NJU2_9ACTN</name>
<evidence type="ECO:0000313" key="2">
    <source>
        <dbReference type="EMBL" id="GAA0909402.1"/>
    </source>
</evidence>
<feature type="compositionally biased region" description="Acidic residues" evidence="1">
    <location>
        <begin position="20"/>
        <end position="40"/>
    </location>
</feature>
<comment type="caution">
    <text evidence="2">The sequence shown here is derived from an EMBL/GenBank/DDBJ whole genome shotgun (WGS) entry which is preliminary data.</text>
</comment>
<keyword evidence="3" id="KW-1185">Reference proteome</keyword>
<accession>A0ABN1NJU2</accession>
<feature type="region of interest" description="Disordered" evidence="1">
    <location>
        <begin position="1"/>
        <end position="68"/>
    </location>
</feature>
<dbReference type="EMBL" id="BAAAHG010000010">
    <property type="protein sequence ID" value="GAA0909402.1"/>
    <property type="molecule type" value="Genomic_DNA"/>
</dbReference>
<proteinExistence type="predicted"/>